<keyword evidence="1" id="KW-1133">Transmembrane helix</keyword>
<dbReference type="EMBL" id="CP032548">
    <property type="protein sequence ID" value="AZJ34750.1"/>
    <property type="molecule type" value="Genomic_DNA"/>
</dbReference>
<gene>
    <name evidence="2" type="ORF">D6T69_04105</name>
</gene>
<dbReference type="Proteomes" id="UP000274593">
    <property type="component" value="Chromosome"/>
</dbReference>
<sequence length="442" mass="50622">MIKRIAYILIIVCCIIVTVGFFRYNPTVIYAKKVPTSAETIVYLNLREIEYNILLSFLKHPFSQLDFKKSSASKEEKKTTLLDEVEVPASLFLYTNTREFKDFFISSPISVKQNFIEALKEEKFTAKNVSKTTVYSKGIISCVVKDNFLQVLLKKDKEAQVSSELLLALNHKSYFSESDLIFDKIKKSEAPLTVSTLKGDFFEFVVDGGSLRIQGELNKKKNLFKPFKATSVGSSIISVSGKLNTEIVANELDKNLKKKFKKLTTLSLDSVINRWNGVVEGNLTSFIEKSDTIVTYEYDDDFNKIEKKEIQNTITPEVTLELQGEDLCNYLKEKEVIKRVENEDLLTLMPLFTTYSFCEENGLKFASVKRKKLAKETDGSNKFYLLFNVADYQQKDRGIYSFKSEYLDKVNTIQLLVTNNNQLKGTVELKDTSKNFFLQLLN</sequence>
<keyword evidence="1" id="KW-0472">Membrane</keyword>
<evidence type="ECO:0000256" key="1">
    <source>
        <dbReference type="SAM" id="Phobius"/>
    </source>
</evidence>
<organism evidence="2 3">
    <name type="scientific">Tenacibaculum singaporense</name>
    <dbReference type="NCBI Taxonomy" id="2358479"/>
    <lineage>
        <taxon>Bacteria</taxon>
        <taxon>Pseudomonadati</taxon>
        <taxon>Bacteroidota</taxon>
        <taxon>Flavobacteriia</taxon>
        <taxon>Flavobacteriales</taxon>
        <taxon>Flavobacteriaceae</taxon>
        <taxon>Tenacibaculum</taxon>
    </lineage>
</organism>
<evidence type="ECO:0000313" key="2">
    <source>
        <dbReference type="EMBL" id="AZJ34750.1"/>
    </source>
</evidence>
<keyword evidence="3" id="KW-1185">Reference proteome</keyword>
<proteinExistence type="predicted"/>
<evidence type="ECO:0008006" key="4">
    <source>
        <dbReference type="Google" id="ProtNLM"/>
    </source>
</evidence>
<accession>A0A3Q8RSL1</accession>
<keyword evidence="1" id="KW-0812">Transmembrane</keyword>
<name>A0A3Q8RSL1_9FLAO</name>
<reference evidence="2 3" key="1">
    <citation type="submission" date="2018-09" db="EMBL/GenBank/DDBJ databases">
        <title>Insights into the microbiota of Asian seabass (Lates calcarifer) with tenacibaculosis symptoms and description of sp. nov. Tenacibaculum singaporense.</title>
        <authorList>
            <person name="Miyake S."/>
            <person name="Soh M."/>
            <person name="Azman M.N."/>
            <person name="Ngoh S.Y."/>
            <person name="Orban L."/>
        </authorList>
    </citation>
    <scope>NUCLEOTIDE SEQUENCE [LARGE SCALE GENOMIC DNA]</scope>
    <source>
        <strain evidence="2 3">DSM 106434</strain>
    </source>
</reference>
<dbReference type="RefSeq" id="WP_125066582.1">
    <property type="nucleotide sequence ID" value="NZ_CP032548.1"/>
</dbReference>
<evidence type="ECO:0000313" key="3">
    <source>
        <dbReference type="Proteomes" id="UP000274593"/>
    </source>
</evidence>
<dbReference type="AlphaFoldDB" id="A0A3Q8RSL1"/>
<protein>
    <recommendedName>
        <fullName evidence="4">DUF4340 domain-containing protein</fullName>
    </recommendedName>
</protein>
<feature type="transmembrane region" description="Helical" evidence="1">
    <location>
        <begin position="5"/>
        <end position="24"/>
    </location>
</feature>
<dbReference type="KEGG" id="tsig:D6T69_04105"/>